<feature type="domain" description="Ig-like" evidence="8">
    <location>
        <begin position="459"/>
        <end position="551"/>
    </location>
</feature>
<dbReference type="SUPFAM" id="SSF49265">
    <property type="entry name" value="Fibronectin type III"/>
    <property type="match status" value="1"/>
</dbReference>
<dbReference type="InterPro" id="IPR013151">
    <property type="entry name" value="Immunoglobulin_dom"/>
</dbReference>
<dbReference type="InterPro" id="IPR003961">
    <property type="entry name" value="FN3_dom"/>
</dbReference>
<feature type="domain" description="Ig-like" evidence="8">
    <location>
        <begin position="363"/>
        <end position="444"/>
    </location>
</feature>
<gene>
    <name evidence="10" type="ORF">ONE63_008282</name>
</gene>
<protein>
    <recommendedName>
        <fullName evidence="12">Hemicentin-2</fullName>
    </recommendedName>
</protein>
<feature type="region of interest" description="Disordered" evidence="6">
    <location>
        <begin position="1224"/>
        <end position="1259"/>
    </location>
</feature>
<dbReference type="SMART" id="SM00409">
    <property type="entry name" value="IG"/>
    <property type="match status" value="7"/>
</dbReference>
<dbReference type="PROSITE" id="PS50835">
    <property type="entry name" value="IG_LIKE"/>
    <property type="match status" value="7"/>
</dbReference>
<evidence type="ECO:0000256" key="6">
    <source>
        <dbReference type="SAM" id="MobiDB-lite"/>
    </source>
</evidence>
<keyword evidence="7" id="KW-1133">Transmembrane helix</keyword>
<dbReference type="InterPro" id="IPR036116">
    <property type="entry name" value="FN3_sf"/>
</dbReference>
<dbReference type="CDD" id="cd00063">
    <property type="entry name" value="FN3"/>
    <property type="match status" value="1"/>
</dbReference>
<keyword evidence="4" id="KW-0325">Glycoprotein</keyword>
<dbReference type="InterPro" id="IPR013162">
    <property type="entry name" value="CD80_C2-set"/>
</dbReference>
<evidence type="ECO:0000256" key="5">
    <source>
        <dbReference type="ARBA" id="ARBA00023319"/>
    </source>
</evidence>
<feature type="region of interest" description="Disordered" evidence="6">
    <location>
        <begin position="1168"/>
        <end position="1188"/>
    </location>
</feature>
<dbReference type="SUPFAM" id="SSF48726">
    <property type="entry name" value="Immunoglobulin"/>
    <property type="match status" value="6"/>
</dbReference>
<feature type="domain" description="Ig-like" evidence="8">
    <location>
        <begin position="39"/>
        <end position="168"/>
    </location>
</feature>
<keyword evidence="7" id="KW-0812">Transmembrane</keyword>
<evidence type="ECO:0000259" key="8">
    <source>
        <dbReference type="PROSITE" id="PS50835"/>
    </source>
</evidence>
<dbReference type="PANTHER" id="PTHR11640">
    <property type="entry name" value="NEPHRIN"/>
    <property type="match status" value="1"/>
</dbReference>
<dbReference type="InterPro" id="IPR007110">
    <property type="entry name" value="Ig-like_dom"/>
</dbReference>
<reference evidence="10" key="1">
    <citation type="submission" date="2022-12" db="EMBL/GenBank/DDBJ databases">
        <title>Chromosome-level genome assembly of the bean flower thrips Megalurothrips usitatus.</title>
        <authorList>
            <person name="Ma L."/>
            <person name="Liu Q."/>
            <person name="Li H."/>
            <person name="Cai W."/>
        </authorList>
    </citation>
    <scope>NUCLEOTIDE SEQUENCE</scope>
    <source>
        <strain evidence="10">Cailab_2022a</strain>
    </source>
</reference>
<dbReference type="Pfam" id="PF00047">
    <property type="entry name" value="ig"/>
    <property type="match status" value="1"/>
</dbReference>
<evidence type="ECO:0000313" key="11">
    <source>
        <dbReference type="Proteomes" id="UP001075354"/>
    </source>
</evidence>
<evidence type="ECO:0000313" key="10">
    <source>
        <dbReference type="EMBL" id="KAJ1526702.1"/>
    </source>
</evidence>
<dbReference type="PROSITE" id="PS50853">
    <property type="entry name" value="FN3"/>
    <property type="match status" value="1"/>
</dbReference>
<feature type="domain" description="Ig-like" evidence="8">
    <location>
        <begin position="278"/>
        <end position="356"/>
    </location>
</feature>
<evidence type="ECO:0000256" key="7">
    <source>
        <dbReference type="SAM" id="Phobius"/>
    </source>
</evidence>
<dbReference type="Pfam" id="PF08205">
    <property type="entry name" value="C2-set_2"/>
    <property type="match status" value="1"/>
</dbReference>
<dbReference type="EMBL" id="JAPTSV010000006">
    <property type="protein sequence ID" value="KAJ1526702.1"/>
    <property type="molecule type" value="Genomic_DNA"/>
</dbReference>
<dbReference type="InterPro" id="IPR051275">
    <property type="entry name" value="Cell_adhesion_signaling"/>
</dbReference>
<evidence type="ECO:0000259" key="9">
    <source>
        <dbReference type="PROSITE" id="PS50853"/>
    </source>
</evidence>
<comment type="subcellular location">
    <subcellularLocation>
        <location evidence="1">Membrane</location>
        <topology evidence="1">Single-pass type I membrane protein</topology>
    </subcellularLocation>
</comment>
<dbReference type="InterPro" id="IPR003598">
    <property type="entry name" value="Ig_sub2"/>
</dbReference>
<dbReference type="CDD" id="cd00096">
    <property type="entry name" value="Ig"/>
    <property type="match status" value="2"/>
</dbReference>
<dbReference type="InterPro" id="IPR036179">
    <property type="entry name" value="Ig-like_dom_sf"/>
</dbReference>
<dbReference type="Pfam" id="PF00041">
    <property type="entry name" value="fn3"/>
    <property type="match status" value="1"/>
</dbReference>
<dbReference type="InterPro" id="IPR013783">
    <property type="entry name" value="Ig-like_fold"/>
</dbReference>
<accession>A0AAV7XSI9</accession>
<keyword evidence="11" id="KW-1185">Reference proteome</keyword>
<dbReference type="GO" id="GO:0050839">
    <property type="term" value="F:cell adhesion molecule binding"/>
    <property type="evidence" value="ECO:0007669"/>
    <property type="project" value="TreeGrafter"/>
</dbReference>
<comment type="caution">
    <text evidence="10">The sequence shown here is derived from an EMBL/GenBank/DDBJ whole genome shotgun (WGS) entry which is preliminary data.</text>
</comment>
<feature type="compositionally biased region" description="Polar residues" evidence="6">
    <location>
        <begin position="1225"/>
        <end position="1256"/>
    </location>
</feature>
<dbReference type="SMART" id="SM00060">
    <property type="entry name" value="FN3"/>
    <property type="match status" value="1"/>
</dbReference>
<feature type="transmembrane region" description="Helical" evidence="7">
    <location>
        <begin position="1069"/>
        <end position="1089"/>
    </location>
</feature>
<dbReference type="GO" id="GO:0005911">
    <property type="term" value="C:cell-cell junction"/>
    <property type="evidence" value="ECO:0007669"/>
    <property type="project" value="TreeGrafter"/>
</dbReference>
<feature type="region of interest" description="Disordered" evidence="6">
    <location>
        <begin position="1335"/>
        <end position="1372"/>
    </location>
</feature>
<keyword evidence="5" id="KW-0393">Immunoglobulin domain</keyword>
<feature type="domain" description="Ig-like" evidence="8">
    <location>
        <begin position="672"/>
        <end position="769"/>
    </location>
</feature>
<dbReference type="InterPro" id="IPR003599">
    <property type="entry name" value="Ig_sub"/>
</dbReference>
<name>A0AAV7XSI9_9NEOP</name>
<evidence type="ECO:0000256" key="3">
    <source>
        <dbReference type="ARBA" id="ARBA00023157"/>
    </source>
</evidence>
<dbReference type="GO" id="GO:0098609">
    <property type="term" value="P:cell-cell adhesion"/>
    <property type="evidence" value="ECO:0007669"/>
    <property type="project" value="TreeGrafter"/>
</dbReference>
<dbReference type="PANTHER" id="PTHR11640:SF134">
    <property type="entry name" value="ECHINOID, ISOFORM A-RELATED"/>
    <property type="match status" value="1"/>
</dbReference>
<evidence type="ECO:0000256" key="1">
    <source>
        <dbReference type="ARBA" id="ARBA00004479"/>
    </source>
</evidence>
<dbReference type="Gene3D" id="2.60.40.10">
    <property type="entry name" value="Immunoglobulins"/>
    <property type="match status" value="8"/>
</dbReference>
<feature type="domain" description="Ig-like" evidence="8">
    <location>
        <begin position="556"/>
        <end position="669"/>
    </location>
</feature>
<evidence type="ECO:0000256" key="2">
    <source>
        <dbReference type="ARBA" id="ARBA00023136"/>
    </source>
</evidence>
<keyword evidence="3" id="KW-1015">Disulfide bond</keyword>
<feature type="domain" description="Ig-like" evidence="8">
    <location>
        <begin position="175"/>
        <end position="271"/>
    </location>
</feature>
<dbReference type="Proteomes" id="UP001075354">
    <property type="component" value="Chromosome 6"/>
</dbReference>
<proteinExistence type="predicted"/>
<feature type="compositionally biased region" description="Polar residues" evidence="6">
    <location>
        <begin position="1294"/>
        <end position="1303"/>
    </location>
</feature>
<dbReference type="GO" id="GO:0005886">
    <property type="term" value="C:plasma membrane"/>
    <property type="evidence" value="ECO:0007669"/>
    <property type="project" value="TreeGrafter"/>
</dbReference>
<evidence type="ECO:0008006" key="12">
    <source>
        <dbReference type="Google" id="ProtNLM"/>
    </source>
</evidence>
<dbReference type="Pfam" id="PF13927">
    <property type="entry name" value="Ig_3"/>
    <property type="match status" value="4"/>
</dbReference>
<dbReference type="SMART" id="SM00408">
    <property type="entry name" value="IGc2"/>
    <property type="match status" value="7"/>
</dbReference>
<organism evidence="10 11">
    <name type="scientific">Megalurothrips usitatus</name>
    <name type="common">bean blossom thrips</name>
    <dbReference type="NCBI Taxonomy" id="439358"/>
    <lineage>
        <taxon>Eukaryota</taxon>
        <taxon>Metazoa</taxon>
        <taxon>Ecdysozoa</taxon>
        <taxon>Arthropoda</taxon>
        <taxon>Hexapoda</taxon>
        <taxon>Insecta</taxon>
        <taxon>Pterygota</taxon>
        <taxon>Neoptera</taxon>
        <taxon>Paraneoptera</taxon>
        <taxon>Thysanoptera</taxon>
        <taxon>Terebrantia</taxon>
        <taxon>Thripoidea</taxon>
        <taxon>Thripidae</taxon>
        <taxon>Megalurothrips</taxon>
    </lineage>
</organism>
<feature type="region of interest" description="Disordered" evidence="6">
    <location>
        <begin position="1284"/>
        <end position="1313"/>
    </location>
</feature>
<keyword evidence="2 7" id="KW-0472">Membrane</keyword>
<evidence type="ECO:0000256" key="4">
    <source>
        <dbReference type="ARBA" id="ARBA00023180"/>
    </source>
</evidence>
<sequence length="1383" mass="150315">MSSGGALEGKKGAGRIFVVRARRGKKAAWSPPGPASLSPHRTAPPNSRCLLLAGALAALLAVALAAGSAPETKDTREGEDVSLSCRFAPHLAQQNPTYFWLRINTRKHDNVAIGEAPLDTNYRLDFRPDQGRYDLLISNVSYERDNGQFECRVKAPGSGLDLHSQVVALTVLTPPDAPTVSPGARPVATEGKPLQLTCSSAGGSPDPVIRWYKEGNTYPLEAAVKNGASRDTATSAVLTVNASRTDDGASYRCVVWNRAMPEGTKLETAVTQPVNYFPRVDVGPENPVRVERDGTATLQCTVDAKPRVSNVRWTRNGRFVATSFTHTIHRVSVQDAGKYVCSADNGLGQVGEAELTLDVLYPPQVAIDAKHREAEELESVTVHCNVSANPKPTVVEWVREGRPEFRQSGPVLSLPRVTAESAGTYTCRAVNTLDVSTPPRRRVEHIGNASLTLLVRHKPGQARISPDKPVATEGSGVTLSCSANPPGWPAPQYRWWREPIDQQPGSGNPVTVLTTGPKYTIQSAHLGSEGTYHCQASNEIGQGEPASVLLEVHQPPRFLAKLQPHVTRKVHTDDFSAMCGAQGKPKPSIRWLKDGREIGPGTAASGFYDISTEESEGRNAVYTVQSNLKFTGPDRKEGNQLEPSDRGVYSCVFENEVKKAESTMHLRIEHEPIILNRYNKVAYDLREDAQVVCKVQAYPRPEFQWSYGNNQAALLTSSEGHYEITTTQETGDVYTSILKVSNIRDVDYGEYTCRANNGLGTKRETIKLQAKGPPEAPQAVKSTAVGHNFVTLLWEAGFDGGVQNTKYFVSYRRVAGGSGAAVDGDLASDCYSAAPPSVNSNLVVSPSEASPSSSSEAGVWQEFDCQKNNPCNVTSLEQYASYVFKVKAYNTKGHSNYSDTVAALTKVDRIPAPQRVAYDPDSHSLSINIAATCLQLIGQVEASLGIVQDLATGREMEEWHHVNTLDIQASGAAATRREAVIQSLVGAKHNLEGGYRSAGRSLGGDDSYYGSEVPDEDLDPEHNQIHQTEPRVRVKLCLRSTPETCGDYTEAEIGPSYIKEASVLATPTLIAIVVSCVVFILFVGLLFMFCRCKRHQNKKASGKNYEMNSSNVGPSMVTQPPPPYYPSSGLENKALEHSLDLALDDATKGHHVYAAQNGYGYHGALPGHQHHGPPQTHGINGGESEQGQTLGVNMGYMENSYSNSNNGGSVNSQDSLWQMKMAAAASNNGSQTGVPSVNDPQSQFQHSHPNLHTHGSTYGYDPLSHGGYGAVDDYAAYPQQHHTGEMDYGHHLNQGRNSANPSRQEYAPSGDPYAAVQKPRRRMDQHIDSPYHDVSGLPDPYMDQMESDEKQPSHMGMPYDESLESGYSTPNSRNRRVIREIIV</sequence>
<feature type="domain" description="Fibronectin type-III" evidence="9">
    <location>
        <begin position="776"/>
        <end position="908"/>
    </location>
</feature>